<dbReference type="SUPFAM" id="SSF47413">
    <property type="entry name" value="lambda repressor-like DNA-binding domains"/>
    <property type="match status" value="1"/>
</dbReference>
<comment type="caution">
    <text evidence="2">The sequence shown here is derived from an EMBL/GenBank/DDBJ whole genome shotgun (WGS) entry which is preliminary data.</text>
</comment>
<accession>A0A6N8FKD3</accession>
<proteinExistence type="predicted"/>
<dbReference type="RefSeq" id="WP_155669153.1">
    <property type="nucleotide sequence ID" value="NZ_WOCA01000009.1"/>
</dbReference>
<reference evidence="2 3" key="1">
    <citation type="submission" date="2019-11" db="EMBL/GenBank/DDBJ databases">
        <authorList>
            <person name="Li X."/>
        </authorList>
    </citation>
    <scope>NUCLEOTIDE SEQUENCE [LARGE SCALE GENOMIC DNA]</scope>
    <source>
        <strain evidence="2 3">L9</strain>
    </source>
</reference>
<feature type="domain" description="HTH cro/C1-type" evidence="1">
    <location>
        <begin position="19"/>
        <end position="58"/>
    </location>
</feature>
<dbReference type="EMBL" id="WOCA01000009">
    <property type="protein sequence ID" value="MUK89176.1"/>
    <property type="molecule type" value="Genomic_DNA"/>
</dbReference>
<evidence type="ECO:0000259" key="1">
    <source>
        <dbReference type="PROSITE" id="PS50943"/>
    </source>
</evidence>
<gene>
    <name evidence="2" type="ORF">GMD78_12410</name>
</gene>
<protein>
    <submittedName>
        <fullName evidence="2">Helix-turn-helix domain-containing protein</fullName>
    </submittedName>
</protein>
<dbReference type="Proteomes" id="UP000469125">
    <property type="component" value="Unassembled WGS sequence"/>
</dbReference>
<evidence type="ECO:0000313" key="3">
    <source>
        <dbReference type="Proteomes" id="UP000469125"/>
    </source>
</evidence>
<dbReference type="Gene3D" id="1.10.260.40">
    <property type="entry name" value="lambda repressor-like DNA-binding domains"/>
    <property type="match status" value="1"/>
</dbReference>
<dbReference type="PROSITE" id="PS50943">
    <property type="entry name" value="HTH_CROC1"/>
    <property type="match status" value="1"/>
</dbReference>
<dbReference type="InterPro" id="IPR001387">
    <property type="entry name" value="Cro/C1-type_HTH"/>
</dbReference>
<name>A0A6N8FKD3_9BACI</name>
<dbReference type="InterPro" id="IPR010982">
    <property type="entry name" value="Lambda_DNA-bd_dom_sf"/>
</dbReference>
<evidence type="ECO:0000313" key="2">
    <source>
        <dbReference type="EMBL" id="MUK89176.1"/>
    </source>
</evidence>
<dbReference type="Pfam" id="PF01381">
    <property type="entry name" value="HTH_3"/>
    <property type="match status" value="1"/>
</dbReference>
<sequence length="66" mass="7511">MKNNLEAILKEQGRMKGWLAQKANVRPNTITELIKGAEPKLKTAYRIAKPLGKSVYDIWPDVEEES</sequence>
<dbReference type="GO" id="GO:0003677">
    <property type="term" value="F:DNA binding"/>
    <property type="evidence" value="ECO:0007669"/>
    <property type="project" value="InterPro"/>
</dbReference>
<dbReference type="AlphaFoldDB" id="A0A6N8FKD3"/>
<organism evidence="2 3">
    <name type="scientific">Ornithinibacillus caprae</name>
    <dbReference type="NCBI Taxonomy" id="2678566"/>
    <lineage>
        <taxon>Bacteria</taxon>
        <taxon>Bacillati</taxon>
        <taxon>Bacillota</taxon>
        <taxon>Bacilli</taxon>
        <taxon>Bacillales</taxon>
        <taxon>Bacillaceae</taxon>
        <taxon>Ornithinibacillus</taxon>
    </lineage>
</organism>
<keyword evidence="3" id="KW-1185">Reference proteome</keyword>